<dbReference type="InterPro" id="IPR012902">
    <property type="entry name" value="N_methyl_site"/>
</dbReference>
<keyword evidence="1" id="KW-1133">Transmembrane helix</keyword>
<keyword evidence="3" id="KW-1185">Reference proteome</keyword>
<dbReference type="Proteomes" id="UP000016562">
    <property type="component" value="Unassembled WGS sequence"/>
</dbReference>
<dbReference type="eggNOG" id="ENOG5031NJ3">
    <property type="taxonomic scope" value="Bacteria"/>
</dbReference>
<name>U3CAN8_9VIBR</name>
<keyword evidence="1" id="KW-0812">Transmembrane</keyword>
<keyword evidence="1" id="KW-0472">Membrane</keyword>
<evidence type="ECO:0000313" key="2">
    <source>
        <dbReference type="EMBL" id="GAD78394.1"/>
    </source>
</evidence>
<comment type="caution">
    <text evidence="2">The sequence shown here is derived from an EMBL/GenBank/DDBJ whole genome shotgun (WGS) entry which is preliminary data.</text>
</comment>
<protein>
    <recommendedName>
        <fullName evidence="4">Prepilin-type N-terminal cleavage/methylation domain-containing protein</fullName>
    </recommendedName>
</protein>
<sequence>MTFNSGFKSQVGFSLLEVLSASALVSLLSVLLIEGGLFIQRDSKLAQQNMQVLNHLENRLELQRMEVLLNESITESMDTWSLMLEIPSLHITHQQKVEFSSLGVVGTYIQVSAQWRDPWHQTQQLSLATWVAFKE</sequence>
<dbReference type="NCBIfam" id="TIGR02532">
    <property type="entry name" value="IV_pilin_GFxxxE"/>
    <property type="match status" value="1"/>
</dbReference>
<evidence type="ECO:0000313" key="3">
    <source>
        <dbReference type="Proteomes" id="UP000016562"/>
    </source>
</evidence>
<dbReference type="STRING" id="1219080.VEZ01S_01_01730"/>
<dbReference type="OrthoDB" id="5878938at2"/>
<dbReference type="AlphaFoldDB" id="U3CAN8"/>
<accession>U3CAN8</accession>
<evidence type="ECO:0008006" key="4">
    <source>
        <dbReference type="Google" id="ProtNLM"/>
    </source>
</evidence>
<reference evidence="2 3" key="1">
    <citation type="submission" date="2013-09" db="EMBL/GenBank/DDBJ databases">
        <title>Whole genome shotgun sequence of Vibrio ezurae NBRC 102218.</title>
        <authorList>
            <person name="Yoshida I."/>
            <person name="Hosoyama A."/>
            <person name="Numata M."/>
            <person name="Hashimoto M."/>
            <person name="Hosoyama Y."/>
            <person name="Tsuchikane K."/>
            <person name="Noguchi M."/>
            <person name="Hirakata S."/>
            <person name="Ichikawa N."/>
            <person name="Ohji S."/>
            <person name="Yamazoe A."/>
            <person name="Fujita N."/>
        </authorList>
    </citation>
    <scope>NUCLEOTIDE SEQUENCE [LARGE SCALE GENOMIC DNA]</scope>
    <source>
        <strain evidence="2 3">NBRC 102218</strain>
    </source>
</reference>
<gene>
    <name evidence="2" type="ORF">VEZ01S_01_01730</name>
</gene>
<evidence type="ECO:0000256" key="1">
    <source>
        <dbReference type="SAM" id="Phobius"/>
    </source>
</evidence>
<proteinExistence type="predicted"/>
<feature type="transmembrane region" description="Helical" evidence="1">
    <location>
        <begin position="20"/>
        <end position="39"/>
    </location>
</feature>
<dbReference type="RefSeq" id="WP_021712118.1">
    <property type="nucleotide sequence ID" value="NZ_BATM01000001.1"/>
</dbReference>
<dbReference type="EMBL" id="BATM01000001">
    <property type="protein sequence ID" value="GAD78394.1"/>
    <property type="molecule type" value="Genomic_DNA"/>
</dbReference>
<organism evidence="2 3">
    <name type="scientific">Vibrio ezurae NBRC 102218</name>
    <dbReference type="NCBI Taxonomy" id="1219080"/>
    <lineage>
        <taxon>Bacteria</taxon>
        <taxon>Pseudomonadati</taxon>
        <taxon>Pseudomonadota</taxon>
        <taxon>Gammaproteobacteria</taxon>
        <taxon>Vibrionales</taxon>
        <taxon>Vibrionaceae</taxon>
        <taxon>Vibrio</taxon>
    </lineage>
</organism>